<organism evidence="2">
    <name type="scientific">Acididesulfobacillus acetoxydans</name>
    <dbReference type="NCBI Taxonomy" id="1561005"/>
    <lineage>
        <taxon>Bacteria</taxon>
        <taxon>Bacillati</taxon>
        <taxon>Bacillota</taxon>
        <taxon>Clostridia</taxon>
        <taxon>Eubacteriales</taxon>
        <taxon>Peptococcaceae</taxon>
        <taxon>Acididesulfobacillus</taxon>
    </lineage>
</organism>
<accession>A0A8S0XZX6</accession>
<dbReference type="EMBL" id="CDGJ01000114">
    <property type="protein sequence ID" value="CEJ09166.1"/>
    <property type="molecule type" value="Genomic_DNA"/>
</dbReference>
<dbReference type="Proteomes" id="UP000836597">
    <property type="component" value="Chromosome"/>
</dbReference>
<protein>
    <submittedName>
        <fullName evidence="2">AP endonuclease family 2 C terminus</fullName>
    </submittedName>
    <submittedName>
        <fullName evidence="3">Sugar phosphate isomerase/epimerase</fullName>
    </submittedName>
</protein>
<dbReference type="Gene3D" id="3.20.20.150">
    <property type="entry name" value="Divalent-metal-dependent TIM barrel enzymes"/>
    <property type="match status" value="1"/>
</dbReference>
<dbReference type="RefSeq" id="WP_240985971.1">
    <property type="nucleotide sequence ID" value="NZ_CDGJ01000114.1"/>
</dbReference>
<name>A0A8S0XZX6_9FIRM</name>
<dbReference type="SUPFAM" id="SSF51658">
    <property type="entry name" value="Xylose isomerase-like"/>
    <property type="match status" value="1"/>
</dbReference>
<keyword evidence="2" id="KW-0540">Nuclease</keyword>
<keyword evidence="3" id="KW-0413">Isomerase</keyword>
<keyword evidence="2" id="KW-0255">Endonuclease</keyword>
<dbReference type="PANTHER" id="PTHR12110:SF21">
    <property type="entry name" value="XYLOSE ISOMERASE-LIKE TIM BARREL DOMAIN-CONTAINING PROTEIN"/>
    <property type="match status" value="1"/>
</dbReference>
<evidence type="ECO:0000313" key="2">
    <source>
        <dbReference type="EMBL" id="CAA7602637.1"/>
    </source>
</evidence>
<evidence type="ECO:0000313" key="4">
    <source>
        <dbReference type="Proteomes" id="UP001071230"/>
    </source>
</evidence>
<reference evidence="2" key="2">
    <citation type="submission" date="2020-01" db="EMBL/GenBank/DDBJ databases">
        <authorList>
            <person name="Hornung B."/>
        </authorList>
    </citation>
    <scope>NUCLEOTIDE SEQUENCE</scope>
    <source>
        <strain evidence="2">PacBioINE</strain>
    </source>
</reference>
<dbReference type="PANTHER" id="PTHR12110">
    <property type="entry name" value="HYDROXYPYRUVATE ISOMERASE"/>
    <property type="match status" value="1"/>
</dbReference>
<dbReference type="InterPro" id="IPR050312">
    <property type="entry name" value="IolE/XylAMocC-like"/>
</dbReference>
<dbReference type="AlphaFoldDB" id="A0A8S0XZX6"/>
<keyword evidence="2" id="KW-0378">Hydrolase</keyword>
<dbReference type="InterPro" id="IPR013022">
    <property type="entry name" value="Xyl_isomerase-like_TIM-brl"/>
</dbReference>
<evidence type="ECO:0000313" key="3">
    <source>
        <dbReference type="EMBL" id="CEJ09166.1"/>
    </source>
</evidence>
<evidence type="ECO:0000259" key="1">
    <source>
        <dbReference type="Pfam" id="PF01261"/>
    </source>
</evidence>
<dbReference type="GO" id="GO:0004519">
    <property type="term" value="F:endonuclease activity"/>
    <property type="evidence" value="ECO:0007669"/>
    <property type="project" value="UniProtKB-KW"/>
</dbReference>
<dbReference type="Proteomes" id="UP001071230">
    <property type="component" value="Unassembled WGS sequence"/>
</dbReference>
<gene>
    <name evidence="2" type="ORF">DEACI_3316</name>
    <name evidence="3" type="ORF">DEACI_3649</name>
</gene>
<reference evidence="3" key="1">
    <citation type="submission" date="2014-11" db="EMBL/GenBank/DDBJ databases">
        <authorList>
            <person name="Hornung B.V."/>
        </authorList>
    </citation>
    <scope>NUCLEOTIDE SEQUENCE</scope>
    <source>
        <strain evidence="3">INE</strain>
    </source>
</reference>
<sequence length="323" mass="36598">MQLGVLTVLFQDKPLEEMLDIVQQFGLDAIELGTGNYPGNAHCNPDELLSDALKLRRMQDAIASHGLTVSALSCQGNPLHPREDVARQAHDVWRKTVLLAERIGVHCINVFSGCPGDSDLASAPNWVTCAWPPDYERVLRWQWENKLIPYWQEEAQFAENHGLQQIAFEMHPGFMVYNPETLMRLREAVGSQIGANFDPSHLVWQGIDPVDAIRYLGERGALFHFHAKDVALAEHNIHVQGVLDTKSYSRVSERSWTFCTVGYGQTEMKWKNMISALRLTGYDGVLSIEHEDSMMSPLEGFRRSVELLKRCIVREPASATWWV</sequence>
<dbReference type="InterPro" id="IPR036237">
    <property type="entry name" value="Xyl_isomerase-like_sf"/>
</dbReference>
<dbReference type="EMBL" id="LR746496">
    <property type="protein sequence ID" value="CAA7602637.1"/>
    <property type="molecule type" value="Genomic_DNA"/>
</dbReference>
<dbReference type="KEGG" id="aacx:DEACI_3316"/>
<proteinExistence type="predicted"/>
<keyword evidence="4" id="KW-1185">Reference proteome</keyword>
<dbReference type="Pfam" id="PF01261">
    <property type="entry name" value="AP_endonuc_2"/>
    <property type="match status" value="1"/>
</dbReference>
<dbReference type="GO" id="GO:0016853">
    <property type="term" value="F:isomerase activity"/>
    <property type="evidence" value="ECO:0007669"/>
    <property type="project" value="UniProtKB-KW"/>
</dbReference>
<feature type="domain" description="Xylose isomerase-like TIM barrel" evidence="1">
    <location>
        <begin position="20"/>
        <end position="311"/>
    </location>
</feature>